<evidence type="ECO:0000256" key="1">
    <source>
        <dbReference type="SAM" id="SignalP"/>
    </source>
</evidence>
<organism evidence="2 3">
    <name type="scientific">Kwoniella mangroviensis CBS 10435</name>
    <dbReference type="NCBI Taxonomy" id="1331196"/>
    <lineage>
        <taxon>Eukaryota</taxon>
        <taxon>Fungi</taxon>
        <taxon>Dikarya</taxon>
        <taxon>Basidiomycota</taxon>
        <taxon>Agaricomycotina</taxon>
        <taxon>Tremellomycetes</taxon>
        <taxon>Tremellales</taxon>
        <taxon>Cryptococcaceae</taxon>
        <taxon>Kwoniella</taxon>
    </lineage>
</organism>
<accession>A0A1B9IXK1</accession>
<keyword evidence="1" id="KW-0732">Signal</keyword>
<sequence length="229" mass="25207">MLSTALISASLLALATITIAQDFPAGYTGCYTFPASGQPTGLNPAEFNLPHNNRAPHAFFWYTIDPTNEEVAIPNCRYSYPPPPIDTWKHGDATGDCIVEAVGDSYGSYLTRPTHEFTGCYDLIDSSSPAAFPVNSPEDCLSTCPTSTSNLRYTVIQVDQSNNWSCRCITDVTDILPFPETVLIDCDIGAYFIYRYTSTVTPSQAVRKRLHQRRNLSGGKKEMISVLLD</sequence>
<keyword evidence="3" id="KW-1185">Reference proteome</keyword>
<feature type="signal peptide" evidence="1">
    <location>
        <begin position="1"/>
        <end position="20"/>
    </location>
</feature>
<reference evidence="2 3" key="1">
    <citation type="submission" date="2013-07" db="EMBL/GenBank/DDBJ databases">
        <title>The Genome Sequence of Kwoniella mangroviensis CBS10435.</title>
        <authorList>
            <consortium name="The Broad Institute Genome Sequencing Platform"/>
            <person name="Cuomo C."/>
            <person name="Litvintseva A."/>
            <person name="Chen Y."/>
            <person name="Heitman J."/>
            <person name="Sun S."/>
            <person name="Springer D."/>
            <person name="Dromer F."/>
            <person name="Young S.K."/>
            <person name="Zeng Q."/>
            <person name="Gargeya S."/>
            <person name="Fitzgerald M."/>
            <person name="Abouelleil A."/>
            <person name="Alvarado L."/>
            <person name="Berlin A.M."/>
            <person name="Chapman S.B."/>
            <person name="Dewar J."/>
            <person name="Goldberg J."/>
            <person name="Griggs A."/>
            <person name="Gujja S."/>
            <person name="Hansen M."/>
            <person name="Howarth C."/>
            <person name="Imamovic A."/>
            <person name="Larimer J."/>
            <person name="McCowan C."/>
            <person name="Murphy C."/>
            <person name="Pearson M."/>
            <person name="Priest M."/>
            <person name="Roberts A."/>
            <person name="Saif S."/>
            <person name="Shea T."/>
            <person name="Sykes S."/>
            <person name="Wortman J."/>
            <person name="Nusbaum C."/>
            <person name="Birren B."/>
        </authorList>
    </citation>
    <scope>NUCLEOTIDE SEQUENCE [LARGE SCALE GENOMIC DNA]</scope>
    <source>
        <strain evidence="2 3">CBS 10435</strain>
    </source>
</reference>
<dbReference type="OrthoDB" id="439917at2759"/>
<dbReference type="Proteomes" id="UP000092583">
    <property type="component" value="Unassembled WGS sequence"/>
</dbReference>
<gene>
    <name evidence="2" type="ORF">L486_02940</name>
</gene>
<feature type="chain" id="PRO_5008628963" evidence="1">
    <location>
        <begin position="21"/>
        <end position="229"/>
    </location>
</feature>
<reference evidence="3" key="2">
    <citation type="submission" date="2013-12" db="EMBL/GenBank/DDBJ databases">
        <title>Evolution of pathogenesis and genome organization in the Tremellales.</title>
        <authorList>
            <person name="Cuomo C."/>
            <person name="Litvintseva A."/>
            <person name="Heitman J."/>
            <person name="Chen Y."/>
            <person name="Sun S."/>
            <person name="Springer D."/>
            <person name="Dromer F."/>
            <person name="Young S."/>
            <person name="Zeng Q."/>
            <person name="Chapman S."/>
            <person name="Gujja S."/>
            <person name="Saif S."/>
            <person name="Birren B."/>
        </authorList>
    </citation>
    <scope>NUCLEOTIDE SEQUENCE [LARGE SCALE GENOMIC DNA]</scope>
    <source>
        <strain evidence="3">CBS 10435</strain>
    </source>
</reference>
<protein>
    <submittedName>
        <fullName evidence="2">Uncharacterized protein</fullName>
    </submittedName>
</protein>
<dbReference type="AlphaFoldDB" id="A0A1B9IXK1"/>
<evidence type="ECO:0000313" key="2">
    <source>
        <dbReference type="EMBL" id="OCF60260.1"/>
    </source>
</evidence>
<evidence type="ECO:0000313" key="3">
    <source>
        <dbReference type="Proteomes" id="UP000092583"/>
    </source>
</evidence>
<dbReference type="STRING" id="1331196.A0A1B9IXK1"/>
<name>A0A1B9IXK1_9TREE</name>
<dbReference type="EMBL" id="KI669460">
    <property type="protein sequence ID" value="OCF60260.1"/>
    <property type="molecule type" value="Genomic_DNA"/>
</dbReference>
<proteinExistence type="predicted"/>